<evidence type="ECO:0000259" key="7">
    <source>
        <dbReference type="Pfam" id="PF00675"/>
    </source>
</evidence>
<dbReference type="InterPro" id="IPR050626">
    <property type="entry name" value="Peptidase_M16"/>
</dbReference>
<evidence type="ECO:0000256" key="6">
    <source>
        <dbReference type="SAM" id="SignalP"/>
    </source>
</evidence>
<keyword evidence="4" id="KW-0862">Zinc</keyword>
<keyword evidence="6" id="KW-0732">Signal</keyword>
<sequence>MFPNELRGLCLGAALSLGFSLAAQADTVTDFTLKNGMQVVVIEDHRAPVVVHMVWYRVGAADEPAGHSGIAHFFEHLMFKGTDDVKPGEFSAIIEAQGGSDNAFTSWDYTAYFQRVAADRLDLMMTLEADRMRDLALTDDLVATERGVILEERSQRTDSDPGALLQEQARAAQYLNHPYGIPVIGWRHEIEALNKTDALAFYQTYYAPNNAVLVVAGDVVPAAVKVLAEKHYGVLQPTPGLGPRIRPVEPAQLAERRLSMADARVSEPYLSRSYLAPRRQSGAQAQAAALTYLAELLGGAGTTSVLAKALQFEDPKAVYASAYYDGTALDSGTFSLVVMPLPGVALADAEAAMDAVLEKFLQDGIDPAAFARLKTQMKAAEIYARDDVQGLAQRYGEALTTGLNVADVQEWPAVLQAVTPEDVMAAAREVLDRRQAVTSWLLQEAAQ</sequence>
<dbReference type="AlphaFoldDB" id="C8RXG7"/>
<keyword evidence="5" id="KW-0482">Metalloprotease</keyword>
<dbReference type="PANTHER" id="PTHR43690">
    <property type="entry name" value="NARDILYSIN"/>
    <property type="match status" value="1"/>
</dbReference>
<dbReference type="MEROPS" id="M16.019"/>
<dbReference type="GO" id="GO:0046872">
    <property type="term" value="F:metal ion binding"/>
    <property type="evidence" value="ECO:0007669"/>
    <property type="project" value="InterPro"/>
</dbReference>
<evidence type="ECO:0000313" key="9">
    <source>
        <dbReference type="EMBL" id="EEW26692.1"/>
    </source>
</evidence>
<keyword evidence="10" id="KW-1185">Reference proteome</keyword>
<reference evidence="9 10" key="1">
    <citation type="submission" date="2009-08" db="EMBL/GenBank/DDBJ databases">
        <title>The draft genome of Rhodobacter sp. SW2.</title>
        <authorList>
            <consortium name="US DOE Joint Genome Institute (JGI-PGF)"/>
            <person name="Lucas S."/>
            <person name="Copeland A."/>
            <person name="Lapidus A."/>
            <person name="Glavina del Rio T."/>
            <person name="Tice H."/>
            <person name="Bruce D."/>
            <person name="Goodwin L."/>
            <person name="Pitluck S."/>
            <person name="Larimer F."/>
            <person name="Land M.L."/>
            <person name="Hauser L."/>
            <person name="Emerson D."/>
        </authorList>
    </citation>
    <scope>NUCLEOTIDE SEQUENCE [LARGE SCALE GENOMIC DNA]</scope>
    <source>
        <strain evidence="9 10">SW2</strain>
    </source>
</reference>
<protein>
    <submittedName>
        <fullName evidence="9">Peptidase M16 domain protein</fullName>
    </submittedName>
</protein>
<feature type="domain" description="Peptidase M16 C-terminal" evidence="8">
    <location>
        <begin position="193"/>
        <end position="377"/>
    </location>
</feature>
<evidence type="ECO:0000256" key="2">
    <source>
        <dbReference type="ARBA" id="ARBA00022670"/>
    </source>
</evidence>
<feature type="signal peptide" evidence="6">
    <location>
        <begin position="1"/>
        <end position="25"/>
    </location>
</feature>
<evidence type="ECO:0000256" key="3">
    <source>
        <dbReference type="ARBA" id="ARBA00022801"/>
    </source>
</evidence>
<dbReference type="eggNOG" id="COG0612">
    <property type="taxonomic scope" value="Bacteria"/>
</dbReference>
<dbReference type="InterPro" id="IPR007863">
    <property type="entry name" value="Peptidase_M16_C"/>
</dbReference>
<evidence type="ECO:0000313" key="10">
    <source>
        <dbReference type="Proteomes" id="UP000010121"/>
    </source>
</evidence>
<gene>
    <name evidence="9" type="ORF">Rsw2DRAFT_0495</name>
</gene>
<dbReference type="Proteomes" id="UP000010121">
    <property type="component" value="Unassembled WGS sequence"/>
</dbReference>
<feature type="domain" description="Peptidase M16 N-terminal" evidence="7">
    <location>
        <begin position="39"/>
        <end position="184"/>
    </location>
</feature>
<dbReference type="Pfam" id="PF05193">
    <property type="entry name" value="Peptidase_M16_C"/>
    <property type="match status" value="1"/>
</dbReference>
<dbReference type="InterPro" id="IPR011249">
    <property type="entry name" value="Metalloenz_LuxS/M16"/>
</dbReference>
<dbReference type="GO" id="GO:0006508">
    <property type="term" value="P:proteolysis"/>
    <property type="evidence" value="ECO:0007669"/>
    <property type="project" value="UniProtKB-KW"/>
</dbReference>
<evidence type="ECO:0000256" key="5">
    <source>
        <dbReference type="ARBA" id="ARBA00023049"/>
    </source>
</evidence>
<dbReference type="Gene3D" id="3.30.830.10">
    <property type="entry name" value="Metalloenzyme, LuxS/M16 peptidase-like"/>
    <property type="match status" value="2"/>
</dbReference>
<comment type="similarity">
    <text evidence="1">Belongs to the peptidase M16 family.</text>
</comment>
<dbReference type="PANTHER" id="PTHR43690:SF17">
    <property type="entry name" value="PROTEIN YHJJ"/>
    <property type="match status" value="1"/>
</dbReference>
<accession>C8RXG7</accession>
<dbReference type="OrthoDB" id="9811314at2"/>
<evidence type="ECO:0000259" key="8">
    <source>
        <dbReference type="Pfam" id="PF05193"/>
    </source>
</evidence>
<evidence type="ECO:0000256" key="1">
    <source>
        <dbReference type="ARBA" id="ARBA00007261"/>
    </source>
</evidence>
<dbReference type="Pfam" id="PF00675">
    <property type="entry name" value="Peptidase_M16"/>
    <property type="match status" value="1"/>
</dbReference>
<feature type="chain" id="PRO_5002991313" evidence="6">
    <location>
        <begin position="26"/>
        <end position="447"/>
    </location>
</feature>
<dbReference type="RefSeq" id="WP_008027716.1">
    <property type="nucleotide sequence ID" value="NZ_ACYY01000002.1"/>
</dbReference>
<name>C8RXG7_9RHOB</name>
<dbReference type="GO" id="GO:0008237">
    <property type="term" value="F:metallopeptidase activity"/>
    <property type="evidence" value="ECO:0007669"/>
    <property type="project" value="UniProtKB-KW"/>
</dbReference>
<keyword evidence="2" id="KW-0645">Protease</keyword>
<dbReference type="EMBL" id="ACYY01000002">
    <property type="protein sequence ID" value="EEW26692.1"/>
    <property type="molecule type" value="Genomic_DNA"/>
</dbReference>
<dbReference type="InterPro" id="IPR011765">
    <property type="entry name" value="Pept_M16_N"/>
</dbReference>
<organism evidence="9 10">
    <name type="scientific">Rhodobacter ferrooxidans</name>
    <dbReference type="NCBI Taxonomy" id="371731"/>
    <lineage>
        <taxon>Bacteria</taxon>
        <taxon>Pseudomonadati</taxon>
        <taxon>Pseudomonadota</taxon>
        <taxon>Alphaproteobacteria</taxon>
        <taxon>Rhodobacterales</taxon>
        <taxon>Rhodobacter group</taxon>
        <taxon>Rhodobacter</taxon>
    </lineage>
</organism>
<dbReference type="SUPFAM" id="SSF63411">
    <property type="entry name" value="LuxS/MPP-like metallohydrolase"/>
    <property type="match status" value="2"/>
</dbReference>
<dbReference type="STRING" id="371731.Rsw2DRAFT_0495"/>
<keyword evidence="3" id="KW-0378">Hydrolase</keyword>
<comment type="caution">
    <text evidence="9">The sequence shown here is derived from an EMBL/GenBank/DDBJ whole genome shotgun (WGS) entry which is preliminary data.</text>
</comment>
<evidence type="ECO:0000256" key="4">
    <source>
        <dbReference type="ARBA" id="ARBA00022833"/>
    </source>
</evidence>
<proteinExistence type="inferred from homology"/>